<dbReference type="GO" id="GO:0000155">
    <property type="term" value="F:phosphorelay sensor kinase activity"/>
    <property type="evidence" value="ECO:0007669"/>
    <property type="project" value="InterPro"/>
</dbReference>
<dbReference type="PANTHER" id="PTHR45339">
    <property type="entry name" value="HYBRID SIGNAL TRANSDUCTION HISTIDINE KINASE J"/>
    <property type="match status" value="1"/>
</dbReference>
<proteinExistence type="predicted"/>
<dbReference type="SUPFAM" id="SSF47384">
    <property type="entry name" value="Homodimeric domain of signal transducing histidine kinase"/>
    <property type="match status" value="1"/>
</dbReference>
<dbReference type="RefSeq" id="WP_156196003.1">
    <property type="nucleotide sequence ID" value="NZ_QTZN02000023.1"/>
</dbReference>
<dbReference type="Pfam" id="PF02518">
    <property type="entry name" value="HATPase_c"/>
    <property type="match status" value="1"/>
</dbReference>
<evidence type="ECO:0000256" key="4">
    <source>
        <dbReference type="ARBA" id="ARBA00023012"/>
    </source>
</evidence>
<dbReference type="Proteomes" id="UP000462449">
    <property type="component" value="Unassembled WGS sequence"/>
</dbReference>
<dbReference type="CDD" id="cd17546">
    <property type="entry name" value="REC_hyHK_CKI1_RcsC-like"/>
    <property type="match status" value="1"/>
</dbReference>
<comment type="catalytic activity">
    <reaction evidence="1">
        <text>ATP + protein L-histidine = ADP + protein N-phospho-L-histidine.</text>
        <dbReference type="EC" id="2.7.13.3"/>
    </reaction>
</comment>
<keyword evidence="4" id="KW-0902">Two-component regulatory system</keyword>
<dbReference type="SUPFAM" id="SSF52172">
    <property type="entry name" value="CheY-like"/>
    <property type="match status" value="1"/>
</dbReference>
<keyword evidence="10" id="KW-1185">Reference proteome</keyword>
<dbReference type="InterPro" id="IPR001789">
    <property type="entry name" value="Sig_transdc_resp-reg_receiver"/>
</dbReference>
<sequence>MDTQEKSKSDFIKELHKLQQEFNSLTILYDKNIAEQKLAKQELLLANKELVYQNELKEKRAAELVLANKELVYQNELKEKRAAELIVANEELAYQNKLKEKRAVELVNAKNKAEASDHLKTAFMNNISHEIRTPLNGILGFAPLIIQSDITMEEKEEFLEILNSSSDRLLNTINAIMDISLIISGNMEVHPQPINISSLLTNTYHNFQEFCMKKNLAVKMQFPDNVDNFILNTDGELLQKAVSKLVSNAVKFTTKGSITLGFELINNEIEIFVKDTGTGIEKDSQKIIYKSFMQENISDTRGHEGSGLGLSISKGIIQLLGGKIRLESTKDIGTTVFLSIPNIAPAVSSKPKKITKPIKEKKTPFILIAEDDNSCYYYEEILLKNDNKILRACNGQKAVDLCKMHPDITLVLMDIKMPVMDGIEATHLIKSFRKDLPIVAVTAHAQSGDAFKIKEAGCDEYISKPIKKAKLLSLIQKYSNNNSELVDN</sequence>
<dbReference type="Pfam" id="PF00072">
    <property type="entry name" value="Response_reg"/>
    <property type="match status" value="1"/>
</dbReference>
<evidence type="ECO:0000259" key="6">
    <source>
        <dbReference type="PROSITE" id="PS50109"/>
    </source>
</evidence>
<reference evidence="9 10" key="1">
    <citation type="submission" date="2019-11" db="EMBL/GenBank/DDBJ databases">
        <title>Draft genome sequence of Labilibaculum sp. strain SYP isolated from Black Sea.</title>
        <authorList>
            <person name="Yadav S."/>
            <person name="Villanueva L."/>
        </authorList>
    </citation>
    <scope>NUCLEOTIDE SEQUENCE [LARGE SCALE GENOMIC DNA]</scope>
    <source>
        <strain evidence="9 10">44</strain>
    </source>
</reference>
<dbReference type="SMART" id="SM00387">
    <property type="entry name" value="HATPase_c"/>
    <property type="match status" value="1"/>
</dbReference>
<dbReference type="CDD" id="cd00082">
    <property type="entry name" value="HisKA"/>
    <property type="match status" value="1"/>
</dbReference>
<dbReference type="PROSITE" id="PS50110">
    <property type="entry name" value="RESPONSE_REGULATORY"/>
    <property type="match status" value="1"/>
</dbReference>
<evidence type="ECO:0000313" key="8">
    <source>
        <dbReference type="EMBL" id="MUP38354.1"/>
    </source>
</evidence>
<dbReference type="InterPro" id="IPR036097">
    <property type="entry name" value="HisK_dim/P_sf"/>
</dbReference>
<feature type="modified residue" description="4-aspartylphosphate" evidence="5">
    <location>
        <position position="414"/>
    </location>
</feature>
<dbReference type="InterPro" id="IPR036890">
    <property type="entry name" value="HATPase_C_sf"/>
</dbReference>
<gene>
    <name evidence="9" type="ORF">DWB62_011060</name>
    <name evidence="8" type="ORF">GNY23_11060</name>
</gene>
<dbReference type="OrthoDB" id="9796457at2"/>
<dbReference type="AlphaFoldDB" id="A0A7M4D6S5"/>
<dbReference type="Proteomes" id="UP000285951">
    <property type="component" value="Unassembled WGS sequence"/>
</dbReference>
<dbReference type="InterPro" id="IPR004358">
    <property type="entry name" value="Sig_transdc_His_kin-like_C"/>
</dbReference>
<dbReference type="Gene3D" id="3.40.50.2300">
    <property type="match status" value="1"/>
</dbReference>
<dbReference type="EMBL" id="QTZN02000023">
    <property type="protein sequence ID" value="MVB07559.1"/>
    <property type="molecule type" value="Genomic_DNA"/>
</dbReference>
<dbReference type="Pfam" id="PF00512">
    <property type="entry name" value="HisKA"/>
    <property type="match status" value="1"/>
</dbReference>
<evidence type="ECO:0000313" key="10">
    <source>
        <dbReference type="Proteomes" id="UP000285951"/>
    </source>
</evidence>
<dbReference type="PROSITE" id="PS50109">
    <property type="entry name" value="HIS_KIN"/>
    <property type="match status" value="1"/>
</dbReference>
<dbReference type="PANTHER" id="PTHR45339:SF1">
    <property type="entry name" value="HYBRID SIGNAL TRANSDUCTION HISTIDINE KINASE J"/>
    <property type="match status" value="1"/>
</dbReference>
<evidence type="ECO:0000256" key="1">
    <source>
        <dbReference type="ARBA" id="ARBA00000085"/>
    </source>
</evidence>
<dbReference type="InterPro" id="IPR005467">
    <property type="entry name" value="His_kinase_dom"/>
</dbReference>
<evidence type="ECO:0000256" key="2">
    <source>
        <dbReference type="ARBA" id="ARBA00012438"/>
    </source>
</evidence>
<keyword evidence="3 5" id="KW-0597">Phosphoprotein</keyword>
<dbReference type="InterPro" id="IPR011006">
    <property type="entry name" value="CheY-like_superfamily"/>
</dbReference>
<name>A0A7M4D6S5_9BACT</name>
<evidence type="ECO:0000259" key="7">
    <source>
        <dbReference type="PROSITE" id="PS50110"/>
    </source>
</evidence>
<evidence type="ECO:0000313" key="9">
    <source>
        <dbReference type="EMBL" id="MVB07559.1"/>
    </source>
</evidence>
<dbReference type="InterPro" id="IPR003661">
    <property type="entry name" value="HisK_dim/P_dom"/>
</dbReference>
<comment type="caution">
    <text evidence="8">The sequence shown here is derived from an EMBL/GenBank/DDBJ whole genome shotgun (WGS) entry which is preliminary data.</text>
</comment>
<evidence type="ECO:0000313" key="11">
    <source>
        <dbReference type="Proteomes" id="UP000462449"/>
    </source>
</evidence>
<evidence type="ECO:0000256" key="3">
    <source>
        <dbReference type="ARBA" id="ARBA00022553"/>
    </source>
</evidence>
<feature type="domain" description="Response regulatory" evidence="7">
    <location>
        <begin position="365"/>
        <end position="479"/>
    </location>
</feature>
<dbReference type="SMART" id="SM00448">
    <property type="entry name" value="REC"/>
    <property type="match status" value="1"/>
</dbReference>
<dbReference type="InterPro" id="IPR003594">
    <property type="entry name" value="HATPase_dom"/>
</dbReference>
<dbReference type="Gene3D" id="1.10.287.130">
    <property type="match status" value="1"/>
</dbReference>
<reference evidence="8 11" key="2">
    <citation type="submission" date="2019-12" db="EMBL/GenBank/DDBJ databases">
        <title>Draft genome sequence of Labilibaculum sp. strain 44 isolated from deep waters of Black Sea.</title>
        <authorList>
            <person name="Yadav S."/>
            <person name="Villanueva L."/>
        </authorList>
    </citation>
    <scope>NUCLEOTIDE SEQUENCE [LARGE SCALE GENOMIC DNA]</scope>
    <source>
        <strain evidence="8 11">44</strain>
    </source>
</reference>
<dbReference type="SUPFAM" id="SSF55874">
    <property type="entry name" value="ATPase domain of HSP90 chaperone/DNA topoisomerase II/histidine kinase"/>
    <property type="match status" value="1"/>
</dbReference>
<dbReference type="EMBL" id="WOTW01000023">
    <property type="protein sequence ID" value="MUP38354.1"/>
    <property type="molecule type" value="Genomic_DNA"/>
</dbReference>
<dbReference type="SMART" id="SM00388">
    <property type="entry name" value="HisKA"/>
    <property type="match status" value="1"/>
</dbReference>
<protein>
    <recommendedName>
        <fullName evidence="2">histidine kinase</fullName>
        <ecNumber evidence="2">2.7.13.3</ecNumber>
    </recommendedName>
</protein>
<organism evidence="8 11">
    <name type="scientific">Labilibaculum euxinus</name>
    <dbReference type="NCBI Taxonomy" id="2686357"/>
    <lineage>
        <taxon>Bacteria</taxon>
        <taxon>Pseudomonadati</taxon>
        <taxon>Bacteroidota</taxon>
        <taxon>Bacteroidia</taxon>
        <taxon>Marinilabiliales</taxon>
        <taxon>Marinifilaceae</taxon>
        <taxon>Labilibaculum</taxon>
    </lineage>
</organism>
<evidence type="ECO:0000256" key="5">
    <source>
        <dbReference type="PROSITE-ProRule" id="PRU00169"/>
    </source>
</evidence>
<feature type="domain" description="Histidine kinase" evidence="6">
    <location>
        <begin position="126"/>
        <end position="344"/>
    </location>
</feature>
<dbReference type="EC" id="2.7.13.3" evidence="2"/>
<accession>A0A7M4D6S5</accession>
<dbReference type="PRINTS" id="PR00344">
    <property type="entry name" value="BCTRLSENSOR"/>
</dbReference>
<dbReference type="Gene3D" id="3.30.565.10">
    <property type="entry name" value="Histidine kinase-like ATPase, C-terminal domain"/>
    <property type="match status" value="1"/>
</dbReference>